<accession>A0A7U4E4X1</accession>
<dbReference type="InterPro" id="IPR039425">
    <property type="entry name" value="RNA_pol_sigma-70-like"/>
</dbReference>
<organism evidence="9 10">
    <name type="scientific">Runella slithyformis (strain ATCC 29530 / DSM 19594 / LMG 11500 / NCIMB 11436 / LSU 4)</name>
    <dbReference type="NCBI Taxonomy" id="761193"/>
    <lineage>
        <taxon>Bacteria</taxon>
        <taxon>Pseudomonadati</taxon>
        <taxon>Bacteroidota</taxon>
        <taxon>Cytophagia</taxon>
        <taxon>Cytophagales</taxon>
        <taxon>Spirosomataceae</taxon>
        <taxon>Runella</taxon>
    </lineage>
</organism>
<keyword evidence="5 6" id="KW-0804">Transcription</keyword>
<dbReference type="KEGG" id="rsi:Runsl_1457"/>
<evidence type="ECO:0000256" key="4">
    <source>
        <dbReference type="ARBA" id="ARBA00023125"/>
    </source>
</evidence>
<name>A0A7U4E4X1_RUNSL</name>
<dbReference type="Proteomes" id="UP000000493">
    <property type="component" value="Chromosome"/>
</dbReference>
<keyword evidence="10" id="KW-1185">Reference proteome</keyword>
<evidence type="ECO:0000259" key="7">
    <source>
        <dbReference type="Pfam" id="PF04542"/>
    </source>
</evidence>
<evidence type="ECO:0000256" key="1">
    <source>
        <dbReference type="ARBA" id="ARBA00010641"/>
    </source>
</evidence>
<dbReference type="GO" id="GO:0016987">
    <property type="term" value="F:sigma factor activity"/>
    <property type="evidence" value="ECO:0007669"/>
    <property type="project" value="UniProtKB-KW"/>
</dbReference>
<dbReference type="PANTHER" id="PTHR43133:SF51">
    <property type="entry name" value="RNA POLYMERASE SIGMA FACTOR"/>
    <property type="match status" value="1"/>
</dbReference>
<reference evidence="10" key="1">
    <citation type="submission" date="2011-06" db="EMBL/GenBank/DDBJ databases">
        <title>The complete genome of chromosome of Runella slithyformis DSM 19594.</title>
        <authorList>
            <consortium name="US DOE Joint Genome Institute (JGI-PGF)"/>
            <person name="Lucas S."/>
            <person name="Han J."/>
            <person name="Lapidus A."/>
            <person name="Bruce D."/>
            <person name="Goodwin L."/>
            <person name="Pitluck S."/>
            <person name="Peters L."/>
            <person name="Kyrpides N."/>
            <person name="Mavromatis K."/>
            <person name="Ivanova N."/>
            <person name="Ovchinnikova G."/>
            <person name="Zhang X."/>
            <person name="Misra M."/>
            <person name="Detter J.C."/>
            <person name="Tapia R."/>
            <person name="Han C."/>
            <person name="Land M."/>
            <person name="Hauser L."/>
            <person name="Markowitz V."/>
            <person name="Cheng J.-F."/>
            <person name="Hugenholtz P."/>
            <person name="Woyke T."/>
            <person name="Wu D."/>
            <person name="Tindall B."/>
            <person name="Faehrich R."/>
            <person name="Brambilla E."/>
            <person name="Klenk H.-P."/>
            <person name="Eisen J.A."/>
        </authorList>
    </citation>
    <scope>NUCLEOTIDE SEQUENCE [LARGE SCALE GENOMIC DNA]</scope>
    <source>
        <strain evidence="10">ATCC 29530 / DSM 19594 / LMG 11500 / NCIMB 11436 / LSU 4</strain>
    </source>
</reference>
<feature type="domain" description="RNA polymerase sigma factor 70 region 4 type 2" evidence="8">
    <location>
        <begin position="119"/>
        <end position="167"/>
    </location>
</feature>
<reference evidence="9 10" key="2">
    <citation type="journal article" date="2012" name="Stand. Genomic Sci.">
        <title>Complete genome sequence of the aquatic bacterium Runella slithyformis type strain (LSU 4(T)).</title>
        <authorList>
            <person name="Copeland A."/>
            <person name="Zhang X."/>
            <person name="Misra M."/>
            <person name="Lapidus A."/>
            <person name="Nolan M."/>
            <person name="Lucas S."/>
            <person name="Deshpande S."/>
            <person name="Cheng J.F."/>
            <person name="Tapia R."/>
            <person name="Goodwin L.A."/>
            <person name="Pitluck S."/>
            <person name="Liolios K."/>
            <person name="Pagani I."/>
            <person name="Ivanova N."/>
            <person name="Mikhailova N."/>
            <person name="Pati A."/>
            <person name="Chen A."/>
            <person name="Palaniappan K."/>
            <person name="Land M."/>
            <person name="Hauser L."/>
            <person name="Pan C."/>
            <person name="Jeffries C.D."/>
            <person name="Detter J.C."/>
            <person name="Brambilla E.M."/>
            <person name="Rohde M."/>
            <person name="Djao O.D."/>
            <person name="Goker M."/>
            <person name="Sikorski J."/>
            <person name="Tindall B.J."/>
            <person name="Woyke T."/>
            <person name="Bristow J."/>
            <person name="Eisen J.A."/>
            <person name="Markowitz V."/>
            <person name="Hugenholtz P."/>
            <person name="Kyrpides N.C."/>
            <person name="Klenk H.P."/>
            <person name="Mavromatis K."/>
        </authorList>
    </citation>
    <scope>NUCLEOTIDE SEQUENCE [LARGE SCALE GENOMIC DNA]</scope>
    <source>
        <strain evidence="10">ATCC 29530 / DSM 19594 / LMG 11500 / NCIMB 11436 / LSU 4</strain>
    </source>
</reference>
<dbReference type="PANTHER" id="PTHR43133">
    <property type="entry name" value="RNA POLYMERASE ECF-TYPE SIGMA FACTO"/>
    <property type="match status" value="1"/>
</dbReference>
<dbReference type="GO" id="GO:0006352">
    <property type="term" value="P:DNA-templated transcription initiation"/>
    <property type="evidence" value="ECO:0007669"/>
    <property type="project" value="InterPro"/>
</dbReference>
<dbReference type="CDD" id="cd06171">
    <property type="entry name" value="Sigma70_r4"/>
    <property type="match status" value="1"/>
</dbReference>
<dbReference type="InterPro" id="IPR013324">
    <property type="entry name" value="RNA_pol_sigma_r3/r4-like"/>
</dbReference>
<dbReference type="Pfam" id="PF08281">
    <property type="entry name" value="Sigma70_r4_2"/>
    <property type="match status" value="1"/>
</dbReference>
<evidence type="ECO:0000313" key="10">
    <source>
        <dbReference type="Proteomes" id="UP000000493"/>
    </source>
</evidence>
<keyword evidence="3 6" id="KW-0731">Sigma factor</keyword>
<dbReference type="Gene3D" id="1.10.1740.10">
    <property type="match status" value="1"/>
</dbReference>
<proteinExistence type="inferred from homology"/>
<dbReference type="Pfam" id="PF04542">
    <property type="entry name" value="Sigma70_r2"/>
    <property type="match status" value="1"/>
</dbReference>
<feature type="domain" description="RNA polymerase sigma-70 region 2" evidence="7">
    <location>
        <begin position="9"/>
        <end position="76"/>
    </location>
</feature>
<evidence type="ECO:0000256" key="6">
    <source>
        <dbReference type="RuleBase" id="RU000716"/>
    </source>
</evidence>
<dbReference type="InterPro" id="IPR036388">
    <property type="entry name" value="WH-like_DNA-bd_sf"/>
</dbReference>
<sequence>MSPTEFEHIYTKYQHRVYNTVLSYLQQAEDAEEVTQDVFVEAFHSMESFKGESAIGTWIYRIAVNKSLDFLRHKNRQKRFAFFTALFHPQTDELLHDPPDFYHPGIALENKEKAATLFKTIRTLPETQQTAFILTQVEDLSYAEAAEVMNITVAALESLLHRAKQNLRKRLSHLYKE</sequence>
<evidence type="ECO:0000256" key="5">
    <source>
        <dbReference type="ARBA" id="ARBA00023163"/>
    </source>
</evidence>
<dbReference type="Gene3D" id="1.10.10.10">
    <property type="entry name" value="Winged helix-like DNA-binding domain superfamily/Winged helix DNA-binding domain"/>
    <property type="match status" value="1"/>
</dbReference>
<evidence type="ECO:0000256" key="3">
    <source>
        <dbReference type="ARBA" id="ARBA00023082"/>
    </source>
</evidence>
<dbReference type="InterPro" id="IPR007627">
    <property type="entry name" value="RNA_pol_sigma70_r2"/>
</dbReference>
<dbReference type="NCBIfam" id="TIGR02937">
    <property type="entry name" value="sigma70-ECF"/>
    <property type="match status" value="1"/>
</dbReference>
<evidence type="ECO:0000259" key="8">
    <source>
        <dbReference type="Pfam" id="PF08281"/>
    </source>
</evidence>
<protein>
    <recommendedName>
        <fullName evidence="6">RNA polymerase sigma factor</fullName>
    </recommendedName>
</protein>
<evidence type="ECO:0000313" key="9">
    <source>
        <dbReference type="EMBL" id="AEI47883.1"/>
    </source>
</evidence>
<dbReference type="SUPFAM" id="SSF88946">
    <property type="entry name" value="Sigma2 domain of RNA polymerase sigma factors"/>
    <property type="match status" value="1"/>
</dbReference>
<dbReference type="RefSeq" id="WP_013927202.1">
    <property type="nucleotide sequence ID" value="NC_015703.1"/>
</dbReference>
<dbReference type="InterPro" id="IPR013249">
    <property type="entry name" value="RNA_pol_sigma70_r4_t2"/>
</dbReference>
<dbReference type="PROSITE" id="PS01063">
    <property type="entry name" value="SIGMA70_ECF"/>
    <property type="match status" value="1"/>
</dbReference>
<dbReference type="SUPFAM" id="SSF88659">
    <property type="entry name" value="Sigma3 and sigma4 domains of RNA polymerase sigma factors"/>
    <property type="match status" value="1"/>
</dbReference>
<comment type="similarity">
    <text evidence="1 6">Belongs to the sigma-70 factor family. ECF subfamily.</text>
</comment>
<dbReference type="GO" id="GO:0003677">
    <property type="term" value="F:DNA binding"/>
    <property type="evidence" value="ECO:0007669"/>
    <property type="project" value="UniProtKB-KW"/>
</dbReference>
<evidence type="ECO:0000256" key="2">
    <source>
        <dbReference type="ARBA" id="ARBA00023015"/>
    </source>
</evidence>
<dbReference type="InterPro" id="IPR000838">
    <property type="entry name" value="RNA_pol_sigma70_ECF_CS"/>
</dbReference>
<gene>
    <name evidence="9" type="ordered locus">Runsl_1457</name>
</gene>
<dbReference type="EMBL" id="CP002859">
    <property type="protein sequence ID" value="AEI47883.1"/>
    <property type="molecule type" value="Genomic_DNA"/>
</dbReference>
<dbReference type="AlphaFoldDB" id="A0A7U4E4X1"/>
<keyword evidence="2 6" id="KW-0805">Transcription regulation</keyword>
<keyword evidence="4 6" id="KW-0238">DNA-binding</keyword>
<dbReference type="InterPro" id="IPR013325">
    <property type="entry name" value="RNA_pol_sigma_r2"/>
</dbReference>
<dbReference type="InterPro" id="IPR014284">
    <property type="entry name" value="RNA_pol_sigma-70_dom"/>
</dbReference>